<sequence length="464" mass="51973">MAIELIPHTGRLNENVALDFGEAPAITPQMYQERIRALLDAGREFTHLVIYADREHFSNLEYVTGYDPRFEECFLILQKGKTPVLVLGNEGMGQSLCITIPVERVLCQMLSPLGQARGDSRSPAGIFRSAGISEEAHVGLLGWKSFCSRETPDWEHTFEVPSFLVDALREVCPDVRNANGLMMDNQTGLRMTHGAEELVLSELASTKASRKTWDFIRALRPGQTELEASQGFNIDGEPCPTHPNICFKGRGILSPDPWTRLEYGRDIAFGMGYRCAQIHRVSVYARDREEFEKNFPGAFEGLYKKYFEAVCVWYESLAVGVTGGEVWQAVRDSIGCSYAEFGIGLNPGHVIHTEEWTNSPFSEGDGTVLRSGMMLQCDFTARQSRFSNLGVHIEDGVILADKAMRDRIQGMAPLCMKRMLERQRFMRETLGIRLHDEVLPTSDLAGLLFPFLANPDCVFARKGA</sequence>
<dbReference type="InterPro" id="IPR036005">
    <property type="entry name" value="Creatinase/aminopeptidase-like"/>
</dbReference>
<evidence type="ECO:0000313" key="1">
    <source>
        <dbReference type="EMBL" id="HJD96719.1"/>
    </source>
</evidence>
<reference evidence="1" key="2">
    <citation type="submission" date="2021-09" db="EMBL/GenBank/DDBJ databases">
        <authorList>
            <person name="Gilroy R."/>
        </authorList>
    </citation>
    <scope>NUCLEOTIDE SEQUENCE</scope>
    <source>
        <strain evidence="1">ChiGjej2B2-19336</strain>
    </source>
</reference>
<evidence type="ECO:0008006" key="3">
    <source>
        <dbReference type="Google" id="ProtNLM"/>
    </source>
</evidence>
<dbReference type="RefSeq" id="WP_304121231.1">
    <property type="nucleotide sequence ID" value="NZ_DYZA01000068.1"/>
</dbReference>
<comment type="caution">
    <text evidence="1">The sequence shown here is derived from an EMBL/GenBank/DDBJ whole genome shotgun (WGS) entry which is preliminary data.</text>
</comment>
<name>A0A921AVQ2_9BACT</name>
<evidence type="ECO:0000313" key="2">
    <source>
        <dbReference type="Proteomes" id="UP000698963"/>
    </source>
</evidence>
<organism evidence="1 2">
    <name type="scientific">Mailhella massiliensis</name>
    <dbReference type="NCBI Taxonomy" id="1903261"/>
    <lineage>
        <taxon>Bacteria</taxon>
        <taxon>Pseudomonadati</taxon>
        <taxon>Thermodesulfobacteriota</taxon>
        <taxon>Desulfovibrionia</taxon>
        <taxon>Desulfovibrionales</taxon>
        <taxon>Desulfovibrionaceae</taxon>
        <taxon>Mailhella</taxon>
    </lineage>
</organism>
<accession>A0A921AVQ2</accession>
<dbReference type="EMBL" id="DYZA01000068">
    <property type="protein sequence ID" value="HJD96719.1"/>
    <property type="molecule type" value="Genomic_DNA"/>
</dbReference>
<dbReference type="Proteomes" id="UP000698963">
    <property type="component" value="Unassembled WGS sequence"/>
</dbReference>
<reference evidence="1" key="1">
    <citation type="journal article" date="2021" name="PeerJ">
        <title>Extensive microbial diversity within the chicken gut microbiome revealed by metagenomics and culture.</title>
        <authorList>
            <person name="Gilroy R."/>
            <person name="Ravi A."/>
            <person name="Getino M."/>
            <person name="Pursley I."/>
            <person name="Horton D.L."/>
            <person name="Alikhan N.F."/>
            <person name="Baker D."/>
            <person name="Gharbi K."/>
            <person name="Hall N."/>
            <person name="Watson M."/>
            <person name="Adriaenssens E.M."/>
            <person name="Foster-Nyarko E."/>
            <person name="Jarju S."/>
            <person name="Secka A."/>
            <person name="Antonio M."/>
            <person name="Oren A."/>
            <person name="Chaudhuri R.R."/>
            <person name="La Ragione R."/>
            <person name="Hildebrand F."/>
            <person name="Pallen M.J."/>
        </authorList>
    </citation>
    <scope>NUCLEOTIDE SEQUENCE</scope>
    <source>
        <strain evidence="1">ChiGjej2B2-19336</strain>
    </source>
</reference>
<dbReference type="SUPFAM" id="SSF55920">
    <property type="entry name" value="Creatinase/aminopeptidase"/>
    <property type="match status" value="1"/>
</dbReference>
<proteinExistence type="predicted"/>
<gene>
    <name evidence="1" type="ORF">K8W16_03620</name>
</gene>
<protein>
    <recommendedName>
        <fullName evidence="3">M24 family metallopeptidase</fullName>
    </recommendedName>
</protein>
<dbReference type="AlphaFoldDB" id="A0A921AVQ2"/>